<organism evidence="1 2">
    <name type="scientific">Pistacia atlantica</name>
    <dbReference type="NCBI Taxonomy" id="434234"/>
    <lineage>
        <taxon>Eukaryota</taxon>
        <taxon>Viridiplantae</taxon>
        <taxon>Streptophyta</taxon>
        <taxon>Embryophyta</taxon>
        <taxon>Tracheophyta</taxon>
        <taxon>Spermatophyta</taxon>
        <taxon>Magnoliopsida</taxon>
        <taxon>eudicotyledons</taxon>
        <taxon>Gunneridae</taxon>
        <taxon>Pentapetalae</taxon>
        <taxon>rosids</taxon>
        <taxon>malvids</taxon>
        <taxon>Sapindales</taxon>
        <taxon>Anacardiaceae</taxon>
        <taxon>Pistacia</taxon>
    </lineage>
</organism>
<reference evidence="2" key="1">
    <citation type="journal article" date="2023" name="G3 (Bethesda)">
        <title>Genome assembly and association tests identify interacting loci associated with vigor, precocity, and sex in interspecific pistachio rootstocks.</title>
        <authorList>
            <person name="Palmer W."/>
            <person name="Jacygrad E."/>
            <person name="Sagayaradj S."/>
            <person name="Cavanaugh K."/>
            <person name="Han R."/>
            <person name="Bertier L."/>
            <person name="Beede B."/>
            <person name="Kafkas S."/>
            <person name="Golino D."/>
            <person name="Preece J."/>
            <person name="Michelmore R."/>
        </authorList>
    </citation>
    <scope>NUCLEOTIDE SEQUENCE [LARGE SCALE GENOMIC DNA]</scope>
</reference>
<sequence length="101" mass="11682">MAEGVLLEIEKESLINLWMEQGFLQLPSTGQFLEDVDNEYFLNLVSRSFLEDVTYLEDVIVTSKMHDLATLVAKPECILVNLDTRNVDERNRHASFYSKLE</sequence>
<proteinExistence type="predicted"/>
<comment type="caution">
    <text evidence="1">The sequence shown here is derived from an EMBL/GenBank/DDBJ whole genome shotgun (WGS) entry which is preliminary data.</text>
</comment>
<keyword evidence="2" id="KW-1185">Reference proteome</keyword>
<dbReference type="Proteomes" id="UP001164250">
    <property type="component" value="Chromosome 3"/>
</dbReference>
<protein>
    <submittedName>
        <fullName evidence="1">Uncharacterized protein</fullName>
    </submittedName>
</protein>
<name>A0ACC1BVJ0_9ROSI</name>
<evidence type="ECO:0000313" key="1">
    <source>
        <dbReference type="EMBL" id="KAJ0103238.1"/>
    </source>
</evidence>
<gene>
    <name evidence="1" type="ORF">Patl1_05331</name>
</gene>
<accession>A0ACC1BVJ0</accession>
<dbReference type="EMBL" id="CM047899">
    <property type="protein sequence ID" value="KAJ0103238.1"/>
    <property type="molecule type" value="Genomic_DNA"/>
</dbReference>
<evidence type="ECO:0000313" key="2">
    <source>
        <dbReference type="Proteomes" id="UP001164250"/>
    </source>
</evidence>